<dbReference type="Proteomes" id="UP000032142">
    <property type="component" value="Unassembled WGS sequence"/>
</dbReference>
<dbReference type="AlphaFoldDB" id="A0A0B0PSS5"/>
<reference evidence="2" key="1">
    <citation type="submission" date="2014-09" db="EMBL/GenBank/DDBJ databases">
        <authorList>
            <person name="Mudge J."/>
            <person name="Ramaraj T."/>
            <person name="Lindquist I.E."/>
            <person name="Bharti A.K."/>
            <person name="Sundararajan A."/>
            <person name="Cameron C.T."/>
            <person name="Woodward J.E."/>
            <person name="May G.D."/>
            <person name="Brubaker C."/>
            <person name="Broadhvest J."/>
            <person name="Wilkins T.A."/>
        </authorList>
    </citation>
    <scope>NUCLEOTIDE SEQUENCE</scope>
    <source>
        <strain evidence="2">cv. AKA8401</strain>
    </source>
</reference>
<proteinExistence type="predicted"/>
<evidence type="ECO:0000313" key="1">
    <source>
        <dbReference type="EMBL" id="KHG27867.1"/>
    </source>
</evidence>
<evidence type="ECO:0000313" key="2">
    <source>
        <dbReference type="Proteomes" id="UP000032142"/>
    </source>
</evidence>
<sequence length="33" mass="3800">MCLSIYIPRLIYIVMIINSKLCSSLSAKLAFFF</sequence>
<accession>A0A0B0PSS5</accession>
<keyword evidence="2" id="KW-1185">Reference proteome</keyword>
<name>A0A0B0PSS5_GOSAR</name>
<gene>
    <name evidence="1" type="ORF">F383_34239</name>
</gene>
<dbReference type="EMBL" id="KN442679">
    <property type="protein sequence ID" value="KHG27867.1"/>
    <property type="molecule type" value="Genomic_DNA"/>
</dbReference>
<organism evidence="1 2">
    <name type="scientific">Gossypium arboreum</name>
    <name type="common">Tree cotton</name>
    <name type="synonym">Gossypium nanking</name>
    <dbReference type="NCBI Taxonomy" id="29729"/>
    <lineage>
        <taxon>Eukaryota</taxon>
        <taxon>Viridiplantae</taxon>
        <taxon>Streptophyta</taxon>
        <taxon>Embryophyta</taxon>
        <taxon>Tracheophyta</taxon>
        <taxon>Spermatophyta</taxon>
        <taxon>Magnoliopsida</taxon>
        <taxon>eudicotyledons</taxon>
        <taxon>Gunneridae</taxon>
        <taxon>Pentapetalae</taxon>
        <taxon>rosids</taxon>
        <taxon>malvids</taxon>
        <taxon>Malvales</taxon>
        <taxon>Malvaceae</taxon>
        <taxon>Malvoideae</taxon>
        <taxon>Gossypium</taxon>
    </lineage>
</organism>
<protein>
    <submittedName>
        <fullName evidence="1">Uncharacterized protein</fullName>
    </submittedName>
</protein>